<organism evidence="10 11">
    <name type="scientific">Arthrobacter humicola</name>
    <dbReference type="NCBI Taxonomy" id="409291"/>
    <lineage>
        <taxon>Bacteria</taxon>
        <taxon>Bacillati</taxon>
        <taxon>Actinomycetota</taxon>
        <taxon>Actinomycetes</taxon>
        <taxon>Micrococcales</taxon>
        <taxon>Micrococcaceae</taxon>
        <taxon>Arthrobacter</taxon>
    </lineage>
</organism>
<proteinExistence type="predicted"/>
<dbReference type="CDD" id="cd17369">
    <property type="entry name" value="MFS_ShiA_like"/>
    <property type="match status" value="1"/>
</dbReference>
<evidence type="ECO:0000313" key="10">
    <source>
        <dbReference type="EMBL" id="GAA2124846.1"/>
    </source>
</evidence>
<evidence type="ECO:0000256" key="2">
    <source>
        <dbReference type="ARBA" id="ARBA00022448"/>
    </source>
</evidence>
<dbReference type="InterPro" id="IPR011701">
    <property type="entry name" value="MFS"/>
</dbReference>
<dbReference type="InterPro" id="IPR020846">
    <property type="entry name" value="MFS_dom"/>
</dbReference>
<protein>
    <submittedName>
        <fullName evidence="10">MFS transporter</fullName>
    </submittedName>
</protein>
<keyword evidence="6 8" id="KW-0472">Membrane</keyword>
<dbReference type="EMBL" id="BAAAQB010000001">
    <property type="protein sequence ID" value="GAA2124846.1"/>
    <property type="molecule type" value="Genomic_DNA"/>
</dbReference>
<evidence type="ECO:0000256" key="8">
    <source>
        <dbReference type="SAM" id="Phobius"/>
    </source>
</evidence>
<feature type="transmembrane region" description="Helical" evidence="8">
    <location>
        <begin position="414"/>
        <end position="437"/>
    </location>
</feature>
<dbReference type="PANTHER" id="PTHR43045">
    <property type="entry name" value="SHIKIMATE TRANSPORTER"/>
    <property type="match status" value="1"/>
</dbReference>
<dbReference type="Proteomes" id="UP001500102">
    <property type="component" value="Unassembled WGS sequence"/>
</dbReference>
<evidence type="ECO:0000256" key="6">
    <source>
        <dbReference type="ARBA" id="ARBA00023136"/>
    </source>
</evidence>
<gene>
    <name evidence="10" type="ORF">GCM10009825_00770</name>
</gene>
<feature type="transmembrane region" description="Helical" evidence="8">
    <location>
        <begin position="204"/>
        <end position="223"/>
    </location>
</feature>
<dbReference type="PROSITE" id="PS50850">
    <property type="entry name" value="MFS"/>
    <property type="match status" value="1"/>
</dbReference>
<feature type="transmembrane region" description="Helical" evidence="8">
    <location>
        <begin position="323"/>
        <end position="340"/>
    </location>
</feature>
<evidence type="ECO:0000259" key="9">
    <source>
        <dbReference type="PROSITE" id="PS50850"/>
    </source>
</evidence>
<feature type="domain" description="Major facilitator superfamily (MFS) profile" evidence="9">
    <location>
        <begin position="32"/>
        <end position="441"/>
    </location>
</feature>
<feature type="transmembrane region" description="Helical" evidence="8">
    <location>
        <begin position="69"/>
        <end position="93"/>
    </location>
</feature>
<dbReference type="PROSITE" id="PS00216">
    <property type="entry name" value="SUGAR_TRANSPORT_1"/>
    <property type="match status" value="1"/>
</dbReference>
<feature type="transmembrane region" description="Helical" evidence="8">
    <location>
        <begin position="169"/>
        <end position="192"/>
    </location>
</feature>
<feature type="transmembrane region" description="Helical" evidence="8">
    <location>
        <begin position="288"/>
        <end position="311"/>
    </location>
</feature>
<evidence type="ECO:0000256" key="3">
    <source>
        <dbReference type="ARBA" id="ARBA00022475"/>
    </source>
</evidence>
<keyword evidence="4 8" id="KW-0812">Transmembrane</keyword>
<comment type="subcellular location">
    <subcellularLocation>
        <location evidence="1">Cell membrane</location>
        <topology evidence="1">Multi-pass membrane protein</topology>
    </subcellularLocation>
</comment>
<dbReference type="Pfam" id="PF07690">
    <property type="entry name" value="MFS_1"/>
    <property type="match status" value="1"/>
</dbReference>
<feature type="compositionally biased region" description="Pro residues" evidence="7">
    <location>
        <begin position="1"/>
        <end position="14"/>
    </location>
</feature>
<dbReference type="PANTHER" id="PTHR43045:SF1">
    <property type="entry name" value="SHIKIMATE TRANSPORTER"/>
    <property type="match status" value="1"/>
</dbReference>
<name>A0ABP5JZ03_9MICC</name>
<evidence type="ECO:0000256" key="4">
    <source>
        <dbReference type="ARBA" id="ARBA00022692"/>
    </source>
</evidence>
<dbReference type="InterPro" id="IPR005829">
    <property type="entry name" value="Sugar_transporter_CS"/>
</dbReference>
<dbReference type="RefSeq" id="WP_344360775.1">
    <property type="nucleotide sequence ID" value="NZ_BAAAQB010000001.1"/>
</dbReference>
<feature type="transmembrane region" description="Helical" evidence="8">
    <location>
        <begin position="135"/>
        <end position="157"/>
    </location>
</feature>
<keyword evidence="5 8" id="KW-1133">Transmembrane helix</keyword>
<dbReference type="SUPFAM" id="SSF103473">
    <property type="entry name" value="MFS general substrate transporter"/>
    <property type="match status" value="1"/>
</dbReference>
<keyword evidence="11" id="KW-1185">Reference proteome</keyword>
<feature type="region of interest" description="Disordered" evidence="7">
    <location>
        <begin position="1"/>
        <end position="25"/>
    </location>
</feature>
<dbReference type="Pfam" id="PF00083">
    <property type="entry name" value="Sugar_tr"/>
    <property type="match status" value="1"/>
</dbReference>
<reference evidence="11" key="1">
    <citation type="journal article" date="2019" name="Int. J. Syst. Evol. Microbiol.">
        <title>The Global Catalogue of Microorganisms (GCM) 10K type strain sequencing project: providing services to taxonomists for standard genome sequencing and annotation.</title>
        <authorList>
            <consortium name="The Broad Institute Genomics Platform"/>
            <consortium name="The Broad Institute Genome Sequencing Center for Infectious Disease"/>
            <person name="Wu L."/>
            <person name="Ma J."/>
        </authorList>
    </citation>
    <scope>NUCLEOTIDE SEQUENCE [LARGE SCALE GENOMIC DNA]</scope>
    <source>
        <strain evidence="11">JCM 15921</strain>
    </source>
</reference>
<feature type="transmembrane region" description="Helical" evidence="8">
    <location>
        <begin position="346"/>
        <end position="365"/>
    </location>
</feature>
<feature type="transmembrane region" description="Helical" evidence="8">
    <location>
        <begin position="261"/>
        <end position="282"/>
    </location>
</feature>
<feature type="transmembrane region" description="Helical" evidence="8">
    <location>
        <begin position="386"/>
        <end position="408"/>
    </location>
</feature>
<comment type="caution">
    <text evidence="10">The sequence shown here is derived from an EMBL/GenBank/DDBJ whole genome shotgun (WGS) entry which is preliminary data.</text>
</comment>
<evidence type="ECO:0000313" key="11">
    <source>
        <dbReference type="Proteomes" id="UP001500102"/>
    </source>
</evidence>
<keyword evidence="2" id="KW-0813">Transport</keyword>
<keyword evidence="3" id="KW-1003">Cell membrane</keyword>
<dbReference type="InterPro" id="IPR036259">
    <property type="entry name" value="MFS_trans_sf"/>
</dbReference>
<dbReference type="InterPro" id="IPR005828">
    <property type="entry name" value="MFS_sugar_transport-like"/>
</dbReference>
<accession>A0ABP5JZ03</accession>
<sequence length="458" mass="47571">MTAGPIVPPSPLTPPAEQAPDSREGTTHARRAAAASFIGSTLEYYDFFIYGSASALIFNKIFFPGIDPALGTILSMATIGIGYVVRPLAASVIGHFGDRLGRRQMLVLTLVVMGVATFLIGCLPPAAAIGAAAPVLLVVLRALQGASAAGESVGAVTMTMEHAPSNKRAFYSSWVNTGAVAGIMLASLAFLAVSLLPQEDLLSWGWRLPFLASILVVAVGLYIRLRLPESEVFEAAKEEGASQELPLKVVLRDHWRTIVKVIFFGLWSVVSSVFAAFGLAYATGKFGVPSAAMLGVTIATAALGIIAQPYAGILADRIGRKPVFITGNIICAVAAFAYFWSISTAVVPLIFASGILFMTVGYGMVNPLGPAMTAEMFPTRIRYTGAATASQLGLVVTGFAPAIAAAIVQPGPVGWVPVAAFTAACCLVSAAVTAIWVKETYQVPTEALGAKASAGTSA</sequence>
<feature type="transmembrane region" description="Helical" evidence="8">
    <location>
        <begin position="105"/>
        <end position="129"/>
    </location>
</feature>
<evidence type="ECO:0000256" key="5">
    <source>
        <dbReference type="ARBA" id="ARBA00022989"/>
    </source>
</evidence>
<dbReference type="Gene3D" id="1.20.1250.20">
    <property type="entry name" value="MFS general substrate transporter like domains"/>
    <property type="match status" value="2"/>
</dbReference>
<evidence type="ECO:0000256" key="1">
    <source>
        <dbReference type="ARBA" id="ARBA00004651"/>
    </source>
</evidence>
<evidence type="ECO:0000256" key="7">
    <source>
        <dbReference type="SAM" id="MobiDB-lite"/>
    </source>
</evidence>